<dbReference type="FunCoup" id="A0A090LXI7">
    <property type="interactions" value="584"/>
</dbReference>
<dbReference type="PROSITE" id="PS00300">
    <property type="entry name" value="SRP54"/>
    <property type="match status" value="1"/>
</dbReference>
<dbReference type="InterPro" id="IPR003593">
    <property type="entry name" value="AAA+_ATPase"/>
</dbReference>
<evidence type="ECO:0000256" key="5">
    <source>
        <dbReference type="ARBA" id="ARBA00023134"/>
    </source>
</evidence>
<sequence>MAMAMATARAARGVGVGRRARRDARGDARVVTASRTRARSGVGGRGRGEAVVTRADAFGGMAEKLDKAFALLDGAKSLNAENVKAPLKDVRRALLEADVSLPVVRRFIARCEAKAVGMKVTKGVEPGQMLVKAVADELCELMGGVGAEGIKFRDDGEPTVILMAGLQGVGKTTACGKLSLAMRKQGKTVLLVATDVYRPAAIDQLKTLGTQIGVPVFDMGVDASPPEVAARGVRKAKEEDIDVVIVDTAGRLNIDEKLMSELKDTKLATKADETLLVVDAMTGQEAANLTASFNEAVEITGAILTKMDGDTRGGAALSVREVSGKPIKFTGVGEKMDALEPFYPERMTSRILGMGDIVSLVEKVQSEVKEAEAEKLKEKILKATFDFNDFVTQLEMMNNMGSMKQIMQMLPGTTKLSESEMEAAEKSFKIARSLINSMTKEERQFPDMLVASTTAESRRARIVKGSGRTEADLAQLIIMFGSMRGKMQQLSGELGGEAGNVGLQPQLSAAELEKLTTNKLRKNIKPGMVRRLKSKKIPIAKNGDRMGISASAD</sequence>
<dbReference type="GO" id="GO:0005525">
    <property type="term" value="F:GTP binding"/>
    <property type="evidence" value="ECO:0007669"/>
    <property type="project" value="UniProtKB-KW"/>
</dbReference>
<evidence type="ECO:0000256" key="2">
    <source>
        <dbReference type="ARBA" id="ARBA00022741"/>
    </source>
</evidence>
<evidence type="ECO:0000256" key="4">
    <source>
        <dbReference type="ARBA" id="ARBA00022884"/>
    </source>
</evidence>
<keyword evidence="2" id="KW-0547">Nucleotide-binding</keyword>
<proteinExistence type="inferred from homology"/>
<name>A0A090LXI7_OSTTA</name>
<dbReference type="CDD" id="cd18539">
    <property type="entry name" value="SRP_G"/>
    <property type="match status" value="1"/>
</dbReference>
<dbReference type="Pfam" id="PF00448">
    <property type="entry name" value="SRP54"/>
    <property type="match status" value="1"/>
</dbReference>
<dbReference type="InterPro" id="IPR027417">
    <property type="entry name" value="P-loop_NTPase"/>
</dbReference>
<evidence type="ECO:0000256" key="1">
    <source>
        <dbReference type="ARBA" id="ARBA00005450"/>
    </source>
</evidence>
<dbReference type="InterPro" id="IPR042101">
    <property type="entry name" value="SRP54_N_sf"/>
</dbReference>
<dbReference type="Gene3D" id="3.40.50.300">
    <property type="entry name" value="P-loop containing nucleotide triphosphate hydrolases"/>
    <property type="match status" value="1"/>
</dbReference>
<evidence type="ECO:0000313" key="13">
    <source>
        <dbReference type="Proteomes" id="UP000009170"/>
    </source>
</evidence>
<dbReference type="FunFam" id="3.40.50.300:FF:000022">
    <property type="entry name" value="Signal recognition particle 54 kDa subunit"/>
    <property type="match status" value="1"/>
</dbReference>
<dbReference type="SMART" id="SM00962">
    <property type="entry name" value="SRP54"/>
    <property type="match status" value="1"/>
</dbReference>
<dbReference type="InterPro" id="IPR004780">
    <property type="entry name" value="SRP"/>
</dbReference>
<dbReference type="PANTHER" id="PTHR11564">
    <property type="entry name" value="SIGNAL RECOGNITION PARTICLE 54K PROTEIN SRP54"/>
    <property type="match status" value="1"/>
</dbReference>
<dbReference type="InterPro" id="IPR036891">
    <property type="entry name" value="Signal_recog_part_SRP54_M_sf"/>
</dbReference>
<comment type="catalytic activity">
    <reaction evidence="9">
        <text>GTP + H2O = GDP + phosphate + H(+)</text>
        <dbReference type="Rhea" id="RHEA:19669"/>
        <dbReference type="ChEBI" id="CHEBI:15377"/>
        <dbReference type="ChEBI" id="CHEBI:15378"/>
        <dbReference type="ChEBI" id="CHEBI:37565"/>
        <dbReference type="ChEBI" id="CHEBI:43474"/>
        <dbReference type="ChEBI" id="CHEBI:58189"/>
        <dbReference type="EC" id="3.6.5.4"/>
    </reaction>
    <physiologicalReaction direction="left-to-right" evidence="9">
        <dbReference type="Rhea" id="RHEA:19670"/>
    </physiologicalReaction>
</comment>
<dbReference type="SUPFAM" id="SSF47446">
    <property type="entry name" value="Signal peptide-binding domain"/>
    <property type="match status" value="1"/>
</dbReference>
<dbReference type="OrthoDB" id="1727884at2759"/>
<dbReference type="SUPFAM" id="SSF52540">
    <property type="entry name" value="P-loop containing nucleoside triphosphate hydrolases"/>
    <property type="match status" value="1"/>
</dbReference>
<dbReference type="GeneID" id="9834666"/>
<dbReference type="InterPro" id="IPR000897">
    <property type="entry name" value="SRP54_GTPase_dom"/>
</dbReference>
<dbReference type="GO" id="GO:0008312">
    <property type="term" value="F:7S RNA binding"/>
    <property type="evidence" value="ECO:0007669"/>
    <property type="project" value="InterPro"/>
</dbReference>
<comment type="similarity">
    <text evidence="1">Belongs to the GTP-binding SRP family. SRP54 subfamily.</text>
</comment>
<dbReference type="InterPro" id="IPR022941">
    <property type="entry name" value="SRP54"/>
</dbReference>
<keyword evidence="7" id="KW-0687">Ribonucleoprotein</keyword>
<dbReference type="RefSeq" id="XP_022838139.1">
    <property type="nucleotide sequence ID" value="XM_022985240.1"/>
</dbReference>
<dbReference type="KEGG" id="ota:OT_ostta01g00810"/>
<dbReference type="Gene3D" id="1.10.260.30">
    <property type="entry name" value="Signal recognition particle, SRP54 subunit, M-domain"/>
    <property type="match status" value="1"/>
</dbReference>
<dbReference type="Proteomes" id="UP000009170">
    <property type="component" value="Unassembled WGS sequence"/>
</dbReference>
<evidence type="ECO:0000256" key="8">
    <source>
        <dbReference type="ARBA" id="ARBA00035672"/>
    </source>
</evidence>
<dbReference type="Gene3D" id="1.20.120.140">
    <property type="entry name" value="Signal recognition particle SRP54, nucleotide-binding domain"/>
    <property type="match status" value="1"/>
</dbReference>
<organism evidence="12 13">
    <name type="scientific">Ostreococcus tauri</name>
    <name type="common">Marine green alga</name>
    <dbReference type="NCBI Taxonomy" id="70448"/>
    <lineage>
        <taxon>Eukaryota</taxon>
        <taxon>Viridiplantae</taxon>
        <taxon>Chlorophyta</taxon>
        <taxon>Mamiellophyceae</taxon>
        <taxon>Mamiellales</taxon>
        <taxon>Bathycoccaceae</taxon>
        <taxon>Ostreococcus</taxon>
    </lineage>
</organism>
<keyword evidence="3 12" id="KW-0378">Hydrolase</keyword>
<reference evidence="12 13" key="2">
    <citation type="journal article" date="2014" name="BMC Genomics">
        <title>An improved genome of the model marine alga Ostreococcus tauri unfolds by assessing Illumina de novo assemblies.</title>
        <authorList>
            <person name="Blanc-Mathieu R."/>
            <person name="Verhelst B."/>
            <person name="Derelle E."/>
            <person name="Rombauts S."/>
            <person name="Bouget F.Y."/>
            <person name="Carre I."/>
            <person name="Chateau A."/>
            <person name="Eyre-Walker A."/>
            <person name="Grimsley N."/>
            <person name="Moreau H."/>
            <person name="Piegu B."/>
            <person name="Rivals E."/>
            <person name="Schackwitz W."/>
            <person name="Van de Peer Y."/>
            <person name="Piganeau G."/>
        </authorList>
    </citation>
    <scope>NUCLEOTIDE SEQUENCE [LARGE SCALE GENOMIC DNA]</scope>
    <source>
        <strain evidence="13">OTTH 0595 / CCAP 157/2 / RCC745</strain>
    </source>
</reference>
<keyword evidence="6" id="KW-0733">Signal recognition particle</keyword>
<evidence type="ECO:0000256" key="3">
    <source>
        <dbReference type="ARBA" id="ARBA00022801"/>
    </source>
</evidence>
<dbReference type="GO" id="GO:0005786">
    <property type="term" value="C:signal recognition particle, endoplasmic reticulum targeting"/>
    <property type="evidence" value="ECO:0007669"/>
    <property type="project" value="UniProtKB-KW"/>
</dbReference>
<dbReference type="EMBL" id="CAID01000001">
    <property type="protein sequence ID" value="CEF96521.1"/>
    <property type="molecule type" value="Genomic_DNA"/>
</dbReference>
<dbReference type="AlphaFoldDB" id="A0A090LXI7"/>
<dbReference type="InterPro" id="IPR013822">
    <property type="entry name" value="Signal_recog_particl_SRP54_hlx"/>
</dbReference>
<evidence type="ECO:0000259" key="11">
    <source>
        <dbReference type="PROSITE" id="PS00300"/>
    </source>
</evidence>
<evidence type="ECO:0000256" key="6">
    <source>
        <dbReference type="ARBA" id="ARBA00023135"/>
    </source>
</evidence>
<evidence type="ECO:0000256" key="10">
    <source>
        <dbReference type="SAM" id="Coils"/>
    </source>
</evidence>
<dbReference type="HAMAP" id="MF_00306">
    <property type="entry name" value="SRP54"/>
    <property type="match status" value="1"/>
</dbReference>
<keyword evidence="4" id="KW-0694">RNA-binding</keyword>
<feature type="domain" description="SRP54-type proteins GTP-binding" evidence="11">
    <location>
        <begin position="326"/>
        <end position="339"/>
    </location>
</feature>
<dbReference type="Pfam" id="PF02978">
    <property type="entry name" value="SRP_SPB"/>
    <property type="match status" value="1"/>
</dbReference>
<evidence type="ECO:0000313" key="12">
    <source>
        <dbReference type="EMBL" id="CEF96521.1"/>
    </source>
</evidence>
<keyword evidence="5" id="KW-0342">GTP-binding</keyword>
<dbReference type="NCBIfam" id="TIGR00959">
    <property type="entry name" value="ffh"/>
    <property type="match status" value="1"/>
</dbReference>
<feature type="coiled-coil region" evidence="10">
    <location>
        <begin position="354"/>
        <end position="381"/>
    </location>
</feature>
<dbReference type="EC" id="3.6.5.4" evidence="8"/>
<dbReference type="InterPro" id="IPR004125">
    <property type="entry name" value="Signal_recog_particle_SRP54_M"/>
</dbReference>
<dbReference type="GO" id="GO:0003924">
    <property type="term" value="F:GTPase activity"/>
    <property type="evidence" value="ECO:0007669"/>
    <property type="project" value="InterPro"/>
</dbReference>
<keyword evidence="13" id="KW-1185">Reference proteome</keyword>
<dbReference type="Pfam" id="PF02881">
    <property type="entry name" value="SRP54_N"/>
    <property type="match status" value="1"/>
</dbReference>
<dbReference type="InParanoid" id="A0A090LXI7"/>
<dbReference type="STRING" id="70448.A0A090LXI7"/>
<dbReference type="SMART" id="SM00963">
    <property type="entry name" value="SRP54_N"/>
    <property type="match status" value="1"/>
</dbReference>
<evidence type="ECO:0000256" key="7">
    <source>
        <dbReference type="ARBA" id="ARBA00023274"/>
    </source>
</evidence>
<evidence type="ECO:0000256" key="9">
    <source>
        <dbReference type="ARBA" id="ARBA00048157"/>
    </source>
</evidence>
<dbReference type="SMART" id="SM00382">
    <property type="entry name" value="AAA"/>
    <property type="match status" value="1"/>
</dbReference>
<comment type="caution">
    <text evidence="12">The sequence shown here is derived from an EMBL/GenBank/DDBJ whole genome shotgun (WGS) entry which is preliminary data.</text>
</comment>
<accession>A0A090LXI7</accession>
<dbReference type="GO" id="GO:0006614">
    <property type="term" value="P:SRP-dependent cotranslational protein targeting to membrane"/>
    <property type="evidence" value="ECO:0007669"/>
    <property type="project" value="InterPro"/>
</dbReference>
<protein>
    <recommendedName>
        <fullName evidence="8">signal-recognition-particle GTPase</fullName>
        <ecNumber evidence="8">3.6.5.4</ecNumber>
    </recommendedName>
</protein>
<dbReference type="PANTHER" id="PTHR11564:SF5">
    <property type="entry name" value="SIGNAL RECOGNITION PARTICLE SUBUNIT SRP54"/>
    <property type="match status" value="1"/>
</dbReference>
<keyword evidence="10" id="KW-0175">Coiled coil</keyword>
<reference evidence="13" key="1">
    <citation type="journal article" date="2006" name="Proc. Natl. Acad. Sci. U.S.A.">
        <title>Genome analysis of the smallest free-living eukaryote Ostreococcus tauri unveils many unique features.</title>
        <authorList>
            <person name="Derelle E."/>
            <person name="Ferraz C."/>
            <person name="Rombauts S."/>
            <person name="Rouze P."/>
            <person name="Worden A.Z."/>
            <person name="Robbens S."/>
            <person name="Partensky F."/>
            <person name="Degroeve S."/>
            <person name="Echeynie S."/>
            <person name="Cooke R."/>
            <person name="Saeys Y."/>
            <person name="Wuyts J."/>
            <person name="Jabbari K."/>
            <person name="Bowler C."/>
            <person name="Panaud O."/>
            <person name="Piegu B."/>
            <person name="Ball S.G."/>
            <person name="Ral J.-P."/>
            <person name="Bouget F.-Y."/>
            <person name="Piganeau G."/>
            <person name="De Baets B."/>
            <person name="Picard A."/>
            <person name="Delseny M."/>
            <person name="Demaille J."/>
            <person name="Van de Peer Y."/>
            <person name="Moreau H."/>
        </authorList>
    </citation>
    <scope>NUCLEOTIDE SEQUENCE [LARGE SCALE GENOMIC DNA]</scope>
    <source>
        <strain evidence="13">OTTH 0595 / CCAP 157/2 / RCC745</strain>
    </source>
</reference>
<gene>
    <name evidence="12" type="ORF">OT_ostta01g00810</name>
</gene>